<dbReference type="InterPro" id="IPR007679">
    <property type="entry name" value="DUF569"/>
</dbReference>
<evidence type="ECO:0000259" key="2">
    <source>
        <dbReference type="Pfam" id="PF04601"/>
    </source>
</evidence>
<keyword evidence="1" id="KW-0812">Transmembrane</keyword>
<dbReference type="RefSeq" id="XP_008648842.2">
    <property type="nucleotide sequence ID" value="XM_008650620.3"/>
</dbReference>
<dbReference type="PANTHER" id="PTHR31205:SF25">
    <property type="entry name" value="DUF569 DOMAIN-CONTAINING PROTEIN"/>
    <property type="match status" value="1"/>
</dbReference>
<evidence type="ECO:0000313" key="4">
    <source>
        <dbReference type="EnsemblPlants" id="Zm00001eb271380_P001"/>
    </source>
</evidence>
<dbReference type="EnsemblPlants" id="Zm00001eb271380_T001">
    <property type="protein sequence ID" value="Zm00001eb271380_P001"/>
    <property type="gene ID" value="Zm00001eb271380"/>
</dbReference>
<keyword evidence="1" id="KW-0472">Membrane</keyword>
<dbReference type="Gramene" id="Zm00001eb271380_T001">
    <property type="protein sequence ID" value="Zm00001eb271380_P001"/>
    <property type="gene ID" value="Zm00001eb271380"/>
</dbReference>
<name>A0A804PW84_MAIZE</name>
<dbReference type="OrthoDB" id="719910at2759"/>
<dbReference type="Pfam" id="PF04601">
    <property type="entry name" value="DUF569"/>
    <property type="match status" value="1"/>
</dbReference>
<dbReference type="GeneID" id="118471933"/>
<feature type="domain" description="DUF569" evidence="2">
    <location>
        <begin position="1"/>
        <end position="144"/>
    </location>
</feature>
<organism evidence="4 5">
    <name type="scientific">Zea mays</name>
    <name type="common">Maize</name>
    <dbReference type="NCBI Taxonomy" id="4577"/>
    <lineage>
        <taxon>Eukaryota</taxon>
        <taxon>Viridiplantae</taxon>
        <taxon>Streptophyta</taxon>
        <taxon>Embryophyta</taxon>
        <taxon>Tracheophyta</taxon>
        <taxon>Spermatophyta</taxon>
        <taxon>Magnoliopsida</taxon>
        <taxon>Liliopsida</taxon>
        <taxon>Poales</taxon>
        <taxon>Poaceae</taxon>
        <taxon>PACMAD clade</taxon>
        <taxon>Panicoideae</taxon>
        <taxon>Andropogonodae</taxon>
        <taxon>Andropogoneae</taxon>
        <taxon>Tripsacinae</taxon>
        <taxon>Zea</taxon>
    </lineage>
</organism>
<dbReference type="RefSeq" id="XP_035815859.1">
    <property type="nucleotide sequence ID" value="XM_035959966.1"/>
</dbReference>
<reference evidence="5" key="1">
    <citation type="journal article" date="2009" name="Science">
        <title>The B73 maize genome: complexity, diversity, and dynamics.</title>
        <authorList>
            <person name="Schnable P.S."/>
            <person name="Ware D."/>
            <person name="Fulton R.S."/>
            <person name="Stein J.C."/>
            <person name="Wei F."/>
            <person name="Pasternak S."/>
            <person name="Liang C."/>
            <person name="Zhang J."/>
            <person name="Fulton L."/>
            <person name="Graves T.A."/>
            <person name="Minx P."/>
            <person name="Reily A.D."/>
            <person name="Courtney L."/>
            <person name="Kruchowski S.S."/>
            <person name="Tomlinson C."/>
            <person name="Strong C."/>
            <person name="Delehaunty K."/>
            <person name="Fronick C."/>
            <person name="Courtney B."/>
            <person name="Rock S.M."/>
            <person name="Belter E."/>
            <person name="Du F."/>
            <person name="Kim K."/>
            <person name="Abbott R.M."/>
            <person name="Cotton M."/>
            <person name="Levy A."/>
            <person name="Marchetto P."/>
            <person name="Ochoa K."/>
            <person name="Jackson S.M."/>
            <person name="Gillam B."/>
            <person name="Chen W."/>
            <person name="Yan L."/>
            <person name="Higginbotham J."/>
            <person name="Cardenas M."/>
            <person name="Waligorski J."/>
            <person name="Applebaum E."/>
            <person name="Phelps L."/>
            <person name="Falcone J."/>
            <person name="Kanchi K."/>
            <person name="Thane T."/>
            <person name="Scimone A."/>
            <person name="Thane N."/>
            <person name="Henke J."/>
            <person name="Wang T."/>
            <person name="Ruppert J."/>
            <person name="Shah N."/>
            <person name="Rotter K."/>
            <person name="Hodges J."/>
            <person name="Ingenthron E."/>
            <person name="Cordes M."/>
            <person name="Kohlberg S."/>
            <person name="Sgro J."/>
            <person name="Delgado B."/>
            <person name="Mead K."/>
            <person name="Chinwalla A."/>
            <person name="Leonard S."/>
            <person name="Crouse K."/>
            <person name="Collura K."/>
            <person name="Kudrna D."/>
            <person name="Currie J."/>
            <person name="He R."/>
            <person name="Angelova A."/>
            <person name="Rajasekar S."/>
            <person name="Mueller T."/>
            <person name="Lomeli R."/>
            <person name="Scara G."/>
            <person name="Ko A."/>
            <person name="Delaney K."/>
            <person name="Wissotski M."/>
            <person name="Lopez G."/>
            <person name="Campos D."/>
            <person name="Braidotti M."/>
            <person name="Ashley E."/>
            <person name="Golser W."/>
            <person name="Kim H."/>
            <person name="Lee S."/>
            <person name="Lin J."/>
            <person name="Dujmic Z."/>
            <person name="Kim W."/>
            <person name="Talag J."/>
            <person name="Zuccolo A."/>
            <person name="Fan C."/>
            <person name="Sebastian A."/>
            <person name="Kramer M."/>
            <person name="Spiegel L."/>
            <person name="Nascimento L."/>
            <person name="Zutavern T."/>
            <person name="Miller B."/>
            <person name="Ambroise C."/>
            <person name="Muller S."/>
            <person name="Spooner W."/>
            <person name="Narechania A."/>
            <person name="Ren L."/>
            <person name="Wei S."/>
            <person name="Kumari S."/>
            <person name="Faga B."/>
            <person name="Levy M.J."/>
            <person name="McMahan L."/>
            <person name="Van Buren P."/>
            <person name="Vaughn M.W."/>
            <person name="Ying K."/>
            <person name="Yeh C.-T."/>
            <person name="Emrich S.J."/>
            <person name="Jia Y."/>
            <person name="Kalyanaraman A."/>
            <person name="Hsia A.-P."/>
            <person name="Barbazuk W.B."/>
            <person name="Baucom R.S."/>
            <person name="Brutnell T.P."/>
            <person name="Carpita N.C."/>
            <person name="Chaparro C."/>
            <person name="Chia J.-M."/>
            <person name="Deragon J.-M."/>
            <person name="Estill J.C."/>
            <person name="Fu Y."/>
            <person name="Jeddeloh J.A."/>
            <person name="Han Y."/>
            <person name="Lee H."/>
            <person name="Li P."/>
            <person name="Lisch D.R."/>
            <person name="Liu S."/>
            <person name="Liu Z."/>
            <person name="Nagel D.H."/>
            <person name="McCann M.C."/>
            <person name="SanMiguel P."/>
            <person name="Myers A.M."/>
            <person name="Nettleton D."/>
            <person name="Nguyen J."/>
            <person name="Penning B.W."/>
            <person name="Ponnala L."/>
            <person name="Schneider K.L."/>
            <person name="Schwartz D.C."/>
            <person name="Sharma A."/>
            <person name="Soderlund C."/>
            <person name="Springer N.M."/>
            <person name="Sun Q."/>
            <person name="Wang H."/>
            <person name="Waterman M."/>
            <person name="Westerman R."/>
            <person name="Wolfgruber T.K."/>
            <person name="Yang L."/>
            <person name="Yu Y."/>
            <person name="Zhang L."/>
            <person name="Zhou S."/>
            <person name="Zhu Q."/>
            <person name="Bennetzen J.L."/>
            <person name="Dawe R.K."/>
            <person name="Jiang J."/>
            <person name="Jiang N."/>
            <person name="Presting G.G."/>
            <person name="Wessler S.R."/>
            <person name="Aluru S."/>
            <person name="Martienssen R.A."/>
            <person name="Clifton S.W."/>
            <person name="McCombie W.R."/>
            <person name="Wing R.A."/>
            <person name="Wilson R.K."/>
        </authorList>
    </citation>
    <scope>NUCLEOTIDE SEQUENCE [LARGE SCALE GENOMIC DNA]</scope>
    <source>
        <strain evidence="5">cv. B73</strain>
    </source>
</reference>
<dbReference type="InParanoid" id="A0A804PW84"/>
<protein>
    <recommendedName>
        <fullName evidence="6">DUF569 domain-containing protein</fullName>
    </recommendedName>
</protein>
<dbReference type="Proteomes" id="UP000007305">
    <property type="component" value="Chromosome 6"/>
</dbReference>
<dbReference type="Pfam" id="PF22932">
    <property type="entry name" value="Ubiq_DUF_assoc"/>
    <property type="match status" value="1"/>
</dbReference>
<keyword evidence="1" id="KW-1133">Transmembrane helix</keyword>
<evidence type="ECO:0000259" key="3">
    <source>
        <dbReference type="Pfam" id="PF22932"/>
    </source>
</evidence>
<sequence>MELFPHGGFVRLRSRARDKYVHADVDASGVSLRPLGAAPSVNAVWKPERWPSEGDFLILQIVAYGRYLAVSDKDAPPGHRGVRAVQRDYNSPRAEAPFLWTAFRVDAHQNYVRLHNHQRWLRANGRHRYWNNVVTIDTRNASLTTMMQWRVEEIPVSPEPLPLPPPPQQPTIHVSRGLFKRRAKVHPSGRMIQHVRMDDDGFILDNWPDFNFDDYSVSNLRAEVALRQDDENITLCLRAGKHALLIPLITDLPHNTDPLDIIVMPAGSPGENSAAFTVVAACDIHFLIFFFCFFYTLLQLCLR</sequence>
<gene>
    <name evidence="4" type="primary">LOC118471933</name>
</gene>
<accession>A0A804PW84</accession>
<evidence type="ECO:0000256" key="1">
    <source>
        <dbReference type="SAM" id="Phobius"/>
    </source>
</evidence>
<dbReference type="SUPFAM" id="SSF50405">
    <property type="entry name" value="Actin-crosslinking proteins"/>
    <property type="match status" value="1"/>
</dbReference>
<dbReference type="InterPro" id="IPR054726">
    <property type="entry name" value="Ubiq_DUF569-assoc"/>
</dbReference>
<dbReference type="InterPro" id="IPR008999">
    <property type="entry name" value="Actin-crosslinking"/>
</dbReference>
<dbReference type="CDD" id="cd23340">
    <property type="entry name" value="beta-trefoil_FSCN_ACP-like"/>
    <property type="match status" value="1"/>
</dbReference>
<evidence type="ECO:0008006" key="6">
    <source>
        <dbReference type="Google" id="ProtNLM"/>
    </source>
</evidence>
<proteinExistence type="predicted"/>
<keyword evidence="5" id="KW-1185">Reference proteome</keyword>
<dbReference type="AlphaFoldDB" id="A0A804PW84"/>
<reference evidence="4" key="3">
    <citation type="submission" date="2021-05" db="UniProtKB">
        <authorList>
            <consortium name="EnsemblPlants"/>
        </authorList>
    </citation>
    <scope>IDENTIFICATION</scope>
    <source>
        <strain evidence="4">cv. B73</strain>
    </source>
</reference>
<evidence type="ECO:0000313" key="5">
    <source>
        <dbReference type="Proteomes" id="UP000007305"/>
    </source>
</evidence>
<dbReference type="KEGG" id="zma:103629524"/>
<feature type="transmembrane region" description="Helical" evidence="1">
    <location>
        <begin position="274"/>
        <end position="298"/>
    </location>
</feature>
<dbReference type="KEGG" id="zma:118471933"/>
<reference evidence="4" key="2">
    <citation type="submission" date="2019-07" db="EMBL/GenBank/DDBJ databases">
        <authorList>
            <person name="Seetharam A."/>
            <person name="Woodhouse M."/>
            <person name="Cannon E."/>
        </authorList>
    </citation>
    <scope>NUCLEOTIDE SEQUENCE [LARGE SCALE GENOMIC DNA]</scope>
    <source>
        <strain evidence="4">cv. B73</strain>
    </source>
</reference>
<feature type="domain" description="DUF569" evidence="3">
    <location>
        <begin position="189"/>
        <end position="264"/>
    </location>
</feature>
<dbReference type="PANTHER" id="PTHR31205">
    <property type="entry name" value="ACTIN CROSS-LINKING PROTEIN (DUF569)"/>
    <property type="match status" value="1"/>
</dbReference>